<dbReference type="InterPro" id="IPR011856">
    <property type="entry name" value="tRNA_endonuc-like_dom_sf"/>
</dbReference>
<comment type="caution">
    <text evidence="3">The sequence shown here is derived from an EMBL/GenBank/DDBJ whole genome shotgun (WGS) entry which is preliminary data.</text>
</comment>
<dbReference type="RefSeq" id="WP_200253783.1">
    <property type="nucleotide sequence ID" value="NZ_JAENIQ020000001.1"/>
</dbReference>
<dbReference type="SUPFAM" id="SSF52980">
    <property type="entry name" value="Restriction endonuclease-like"/>
    <property type="match status" value="1"/>
</dbReference>
<accession>A0A9Q4GKD4</accession>
<sequence length="312" mass="35209">MSTDDTPTIDQFRPVVLRVLNDGIERSTKQIHDEVADRMQLSESIRAERLNSGQHRYMNRINWALSALTQGGLIVRPKRGHYTISDDGRTVDKRNLAAYSESDMFEWPKWAAYQEEVAERKRSYRSKIKGQEAPESDNLVETIEAGVEEFNAKVETDLRRALQESSPEFFERAVVDLLWAMGYGGAHGEKQHVGRSGDGGIDGIIRQDALGLSSVYIQAKRYADDNVIQRPAIQQFYGALAEKGTERGVFITTSRFTSGAQRLADDNFHGKIILIDGFRLTSLMLHYGVAVQRAKQLTLYEVDADFFDEGLV</sequence>
<keyword evidence="3" id="KW-0378">Hydrolase</keyword>
<proteinExistence type="predicted"/>
<dbReference type="GO" id="GO:0003677">
    <property type="term" value="F:DNA binding"/>
    <property type="evidence" value="ECO:0007669"/>
    <property type="project" value="InterPro"/>
</dbReference>
<dbReference type="InterPro" id="IPR011335">
    <property type="entry name" value="Restrct_endonuc-II-like"/>
</dbReference>
<dbReference type="EC" id="3.1.21.-" evidence="3"/>
<dbReference type="InterPro" id="IPR007560">
    <property type="entry name" value="Restrct_endonuc_IV_Mrr"/>
</dbReference>
<protein>
    <submittedName>
        <fullName evidence="3">Restriction endonuclease</fullName>
        <ecNumber evidence="3">3.1.21.-</ecNumber>
    </submittedName>
</protein>
<dbReference type="Pfam" id="PF14338">
    <property type="entry name" value="Mrr_N"/>
    <property type="match status" value="1"/>
</dbReference>
<keyword evidence="3" id="KW-0540">Nuclease</keyword>
<dbReference type="InterPro" id="IPR052906">
    <property type="entry name" value="Type_IV_Methyl-Rstrct_Enzyme"/>
</dbReference>
<feature type="domain" description="Restriction system protein Mrr-like N-terminal" evidence="2">
    <location>
        <begin position="11"/>
        <end position="93"/>
    </location>
</feature>
<keyword evidence="3" id="KW-0255">Endonuclease</keyword>
<organism evidence="3 4">
    <name type="scientific">Corynebacterium pygosceleis</name>
    <dbReference type="NCBI Taxonomy" id="2800406"/>
    <lineage>
        <taxon>Bacteria</taxon>
        <taxon>Bacillati</taxon>
        <taxon>Actinomycetota</taxon>
        <taxon>Actinomycetes</taxon>
        <taxon>Mycobacteriales</taxon>
        <taxon>Corynebacteriaceae</taxon>
        <taxon>Corynebacterium</taxon>
    </lineage>
</organism>
<evidence type="ECO:0000313" key="3">
    <source>
        <dbReference type="EMBL" id="MCX7468097.1"/>
    </source>
</evidence>
<dbReference type="Proteomes" id="UP001071478">
    <property type="component" value="Unassembled WGS sequence"/>
</dbReference>
<gene>
    <name evidence="3" type="ORF">OS129_04275</name>
</gene>
<feature type="domain" description="Restriction endonuclease type IV Mrr" evidence="1">
    <location>
        <begin position="163"/>
        <end position="284"/>
    </location>
</feature>
<reference evidence="3" key="1">
    <citation type="submission" date="2022-11" db="EMBL/GenBank/DDBJ databases">
        <title>Corynebacterium sp. isolated from Penguins.</title>
        <authorList>
            <person name="Sedlar K."/>
            <person name="Svec P."/>
        </authorList>
    </citation>
    <scope>NUCLEOTIDE SEQUENCE</scope>
    <source>
        <strain evidence="3">P7374</strain>
    </source>
</reference>
<dbReference type="Pfam" id="PF04471">
    <property type="entry name" value="Mrr_cat"/>
    <property type="match status" value="1"/>
</dbReference>
<dbReference type="GO" id="GO:0009307">
    <property type="term" value="P:DNA restriction-modification system"/>
    <property type="evidence" value="ECO:0007669"/>
    <property type="project" value="InterPro"/>
</dbReference>
<dbReference type="PANTHER" id="PTHR30015">
    <property type="entry name" value="MRR RESTRICTION SYSTEM PROTEIN"/>
    <property type="match status" value="1"/>
</dbReference>
<dbReference type="AlphaFoldDB" id="A0A9Q4GKD4"/>
<dbReference type="PANTHER" id="PTHR30015:SF7">
    <property type="entry name" value="TYPE IV METHYL-DIRECTED RESTRICTION ENZYME ECOKMRR"/>
    <property type="match status" value="1"/>
</dbReference>
<name>A0A9Q4GKD4_9CORY</name>
<dbReference type="GO" id="GO:0015666">
    <property type="term" value="F:restriction endodeoxyribonuclease activity"/>
    <property type="evidence" value="ECO:0007669"/>
    <property type="project" value="TreeGrafter"/>
</dbReference>
<dbReference type="EMBL" id="JAPMKU010000002">
    <property type="protein sequence ID" value="MCX7468097.1"/>
    <property type="molecule type" value="Genomic_DNA"/>
</dbReference>
<evidence type="ECO:0000259" key="2">
    <source>
        <dbReference type="Pfam" id="PF14338"/>
    </source>
</evidence>
<dbReference type="Gene3D" id="3.40.1350.10">
    <property type="match status" value="1"/>
</dbReference>
<evidence type="ECO:0000259" key="1">
    <source>
        <dbReference type="Pfam" id="PF04471"/>
    </source>
</evidence>
<evidence type="ECO:0000313" key="4">
    <source>
        <dbReference type="Proteomes" id="UP001071478"/>
    </source>
</evidence>
<dbReference type="InterPro" id="IPR025745">
    <property type="entry name" value="Mrr-like_N_dom"/>
</dbReference>